<evidence type="ECO:0000256" key="1">
    <source>
        <dbReference type="ARBA" id="ARBA00001165"/>
    </source>
</evidence>
<evidence type="ECO:0000256" key="3">
    <source>
        <dbReference type="ARBA" id="ARBA00008397"/>
    </source>
</evidence>
<evidence type="ECO:0000313" key="9">
    <source>
        <dbReference type="Proteomes" id="UP000547011"/>
    </source>
</evidence>
<protein>
    <recommendedName>
        <fullName evidence="5">Uronate isomerase</fullName>
        <ecNumber evidence="4">5.3.1.12</ecNumber>
    </recommendedName>
</protein>
<feature type="region of interest" description="Disordered" evidence="7">
    <location>
        <begin position="1"/>
        <end position="24"/>
    </location>
</feature>
<feature type="compositionally biased region" description="Polar residues" evidence="7">
    <location>
        <begin position="9"/>
        <end position="18"/>
    </location>
</feature>
<evidence type="ECO:0000256" key="6">
    <source>
        <dbReference type="ARBA" id="ARBA00023235"/>
    </source>
</evidence>
<name>A0A7W6IP18_9HYPH</name>
<dbReference type="EC" id="5.3.1.12" evidence="4"/>
<evidence type="ECO:0000256" key="2">
    <source>
        <dbReference type="ARBA" id="ARBA00004892"/>
    </source>
</evidence>
<dbReference type="EMBL" id="JACIEW010000007">
    <property type="protein sequence ID" value="MBB4053133.1"/>
    <property type="molecule type" value="Genomic_DNA"/>
</dbReference>
<dbReference type="NCBIfam" id="NF002794">
    <property type="entry name" value="PRK02925.1"/>
    <property type="match status" value="1"/>
</dbReference>
<dbReference type="GO" id="GO:0042840">
    <property type="term" value="P:D-glucuronate catabolic process"/>
    <property type="evidence" value="ECO:0007669"/>
    <property type="project" value="TreeGrafter"/>
</dbReference>
<dbReference type="Gene3D" id="1.10.2020.10">
    <property type="entry name" value="uronate isomerase, domain 2, chain A"/>
    <property type="match status" value="1"/>
</dbReference>
<dbReference type="Gene3D" id="3.20.20.140">
    <property type="entry name" value="Metal-dependent hydrolases"/>
    <property type="match status" value="1"/>
</dbReference>
<evidence type="ECO:0000256" key="5">
    <source>
        <dbReference type="ARBA" id="ARBA00020555"/>
    </source>
</evidence>
<dbReference type="PANTHER" id="PTHR30068">
    <property type="entry name" value="URONATE ISOMERASE"/>
    <property type="match status" value="1"/>
</dbReference>
<sequence length="485" mass="53902">MLKLLGERGTTTGMTQPSHLHPDRLFPASDPARSIARDLHGAVSDLPLISPHGHTDPSWFAQNGRFASPTALFLTPDHYVLRMLKSRGISYDALGIPRKDGRAIETDGRKAWRLFADNYYLFAGTPSKTWVDHSLHAVFGITEELSGATADSIYDAIDAKLSSPELLPRAILDRFKVEVIATTEFALDPLTHHQSMSEQGLIGQVRTTYRPDDVTDPGRAAIVENLHTFGELTGEDISKWDGLINAHRKRREYFRKYGAVATDHGVPTANTADLPFNEKQALLEKVLAGRHDANDAELFRAQMLTEMALLSVEDGMVMQIHAGSRRNTDPLLFDERGADLGADIPGPTDYVGGLKALLGRCGNEPNLQIIMFVLDETTYARELAPMAGYWPSLMIGPPWWFHDSPQGIRRYLDQVVETAGFYNLAGFNDDTRALLSIPARHDVWRREVSGFLANWVAENRLSKASAEEVARHLSYQAAKDAYKIT</sequence>
<gene>
    <name evidence="8" type="ORF">GGR20_002790</name>
</gene>
<keyword evidence="9" id="KW-1185">Reference proteome</keyword>
<reference evidence="8 9" key="1">
    <citation type="submission" date="2020-08" db="EMBL/GenBank/DDBJ databases">
        <title>Genomic Encyclopedia of Type Strains, Phase IV (KMG-IV): sequencing the most valuable type-strain genomes for metagenomic binning, comparative biology and taxonomic classification.</title>
        <authorList>
            <person name="Goeker M."/>
        </authorList>
    </citation>
    <scope>NUCLEOTIDE SEQUENCE [LARGE SCALE GENOMIC DNA]</scope>
    <source>
        <strain evidence="8 9">DSM 23447</strain>
    </source>
</reference>
<accession>A0A7W6IP18</accession>
<evidence type="ECO:0000256" key="7">
    <source>
        <dbReference type="SAM" id="MobiDB-lite"/>
    </source>
</evidence>
<comment type="similarity">
    <text evidence="3">Belongs to the metallo-dependent hydrolases superfamily. Uronate isomerase family.</text>
</comment>
<dbReference type="UniPathway" id="UPA00246"/>
<dbReference type="InterPro" id="IPR003766">
    <property type="entry name" value="Uronate_isomerase"/>
</dbReference>
<dbReference type="Proteomes" id="UP000547011">
    <property type="component" value="Unassembled WGS sequence"/>
</dbReference>
<comment type="pathway">
    <text evidence="2">Carbohydrate metabolism; pentose and glucuronate interconversion.</text>
</comment>
<organism evidence="8 9">
    <name type="scientific">Devosia subaequoris</name>
    <dbReference type="NCBI Taxonomy" id="395930"/>
    <lineage>
        <taxon>Bacteria</taxon>
        <taxon>Pseudomonadati</taxon>
        <taxon>Pseudomonadota</taxon>
        <taxon>Alphaproteobacteria</taxon>
        <taxon>Hyphomicrobiales</taxon>
        <taxon>Devosiaceae</taxon>
        <taxon>Devosia</taxon>
    </lineage>
</organism>
<proteinExistence type="inferred from homology"/>
<comment type="catalytic activity">
    <reaction evidence="1">
        <text>D-glucuronate = D-fructuronate</text>
        <dbReference type="Rhea" id="RHEA:13049"/>
        <dbReference type="ChEBI" id="CHEBI:58720"/>
        <dbReference type="ChEBI" id="CHEBI:59863"/>
        <dbReference type="EC" id="5.3.1.12"/>
    </reaction>
</comment>
<dbReference type="SUPFAM" id="SSF51556">
    <property type="entry name" value="Metallo-dependent hydrolases"/>
    <property type="match status" value="1"/>
</dbReference>
<keyword evidence="6 8" id="KW-0413">Isomerase</keyword>
<dbReference type="PANTHER" id="PTHR30068:SF4">
    <property type="entry name" value="URONATE ISOMERASE"/>
    <property type="match status" value="1"/>
</dbReference>
<dbReference type="GO" id="GO:0008880">
    <property type="term" value="F:glucuronate isomerase activity"/>
    <property type="evidence" value="ECO:0007669"/>
    <property type="project" value="UniProtKB-EC"/>
</dbReference>
<dbReference type="AlphaFoldDB" id="A0A7W6IP18"/>
<dbReference type="RefSeq" id="WP_420827448.1">
    <property type="nucleotide sequence ID" value="NZ_JACIEW010000007.1"/>
</dbReference>
<dbReference type="Pfam" id="PF02614">
    <property type="entry name" value="UxaC"/>
    <property type="match status" value="1"/>
</dbReference>
<evidence type="ECO:0000256" key="4">
    <source>
        <dbReference type="ARBA" id="ARBA00012546"/>
    </source>
</evidence>
<dbReference type="GO" id="GO:0019698">
    <property type="term" value="P:D-galacturonate catabolic process"/>
    <property type="evidence" value="ECO:0007669"/>
    <property type="project" value="TreeGrafter"/>
</dbReference>
<dbReference type="InterPro" id="IPR032466">
    <property type="entry name" value="Metal_Hydrolase"/>
</dbReference>
<evidence type="ECO:0000313" key="8">
    <source>
        <dbReference type="EMBL" id="MBB4053133.1"/>
    </source>
</evidence>
<comment type="caution">
    <text evidence="8">The sequence shown here is derived from an EMBL/GenBank/DDBJ whole genome shotgun (WGS) entry which is preliminary data.</text>
</comment>